<organism evidence="1 2">
    <name type="scientific">Luteimonas kalidii</name>
    <dbReference type="NCBI Taxonomy" id="3042025"/>
    <lineage>
        <taxon>Bacteria</taxon>
        <taxon>Pseudomonadati</taxon>
        <taxon>Pseudomonadota</taxon>
        <taxon>Gammaproteobacteria</taxon>
        <taxon>Lysobacterales</taxon>
        <taxon>Lysobacteraceae</taxon>
        <taxon>Luteimonas</taxon>
    </lineage>
</organism>
<sequence length="233" mass="25083">MAQDAQLLALWEAGVGTRGAPRERSLLGQAPRSLAERNRLALQRYADLFGAAAELIGRCAHCGTAVEFAIDARHCAEALPPPGVHAGNGGEGEPHWHALDARDDAPRFRLPTPDDLHALDGVDDTEVFADALLARCVQGELPATAEAREAIGARMQALMPGAALDFSLQCPDCRHVWDAPLDPVDLLWRVLRAQAERLLADVALIAQRFGWSERDILALGPVRRAAYLQLAGG</sequence>
<protein>
    <recommendedName>
        <fullName evidence="3">Phage baseplate protein</fullName>
    </recommendedName>
</protein>
<reference evidence="1 2" key="1">
    <citation type="submission" date="2023-04" db="EMBL/GenBank/DDBJ databases">
        <title>Luteimonas sp. M1R5S59.</title>
        <authorList>
            <person name="Sun J.-Q."/>
        </authorList>
    </citation>
    <scope>NUCLEOTIDE SEQUENCE [LARGE SCALE GENOMIC DNA]</scope>
    <source>
        <strain evidence="1 2">M1R5S59</strain>
    </source>
</reference>
<evidence type="ECO:0000313" key="2">
    <source>
        <dbReference type="Proteomes" id="UP001156873"/>
    </source>
</evidence>
<accession>A0ABT6JSL1</accession>
<proteinExistence type="predicted"/>
<name>A0ABT6JSL1_9GAMM</name>
<gene>
    <name evidence="1" type="ORF">QFW81_07040</name>
</gene>
<dbReference type="EMBL" id="JARXRO010000014">
    <property type="protein sequence ID" value="MDH5833678.1"/>
    <property type="molecule type" value="Genomic_DNA"/>
</dbReference>
<evidence type="ECO:0008006" key="3">
    <source>
        <dbReference type="Google" id="ProtNLM"/>
    </source>
</evidence>
<dbReference type="RefSeq" id="WP_280577965.1">
    <property type="nucleotide sequence ID" value="NZ_JARXRO010000014.1"/>
</dbReference>
<keyword evidence="2" id="KW-1185">Reference proteome</keyword>
<dbReference type="Proteomes" id="UP001156873">
    <property type="component" value="Unassembled WGS sequence"/>
</dbReference>
<comment type="caution">
    <text evidence="1">The sequence shown here is derived from an EMBL/GenBank/DDBJ whole genome shotgun (WGS) entry which is preliminary data.</text>
</comment>
<evidence type="ECO:0000313" key="1">
    <source>
        <dbReference type="EMBL" id="MDH5833678.1"/>
    </source>
</evidence>